<name>A0AAW6RMG0_9BURK</name>
<reference evidence="1 2" key="1">
    <citation type="submission" date="2023-04" db="EMBL/GenBank/DDBJ databases">
        <title>Ottowia paracancer sp. nov., isolated from human stomach.</title>
        <authorList>
            <person name="Song Y."/>
        </authorList>
    </citation>
    <scope>NUCLEOTIDE SEQUENCE [LARGE SCALE GENOMIC DNA]</scope>
    <source>
        <strain evidence="1 2">10c7w1</strain>
    </source>
</reference>
<sequence length="49" mass="5523">MKNGFRAISPGLCAIELRAIPAAYFIIRPPAAAVFLLRFRFFIHASHCF</sequence>
<comment type="caution">
    <text evidence="1">The sequence shown here is derived from an EMBL/GenBank/DDBJ whole genome shotgun (WGS) entry which is preliminary data.</text>
</comment>
<keyword evidence="2" id="KW-1185">Reference proteome</keyword>
<organism evidence="1 2">
    <name type="scientific">Ottowia cancrivicina</name>
    <dbReference type="NCBI Taxonomy" id="3040346"/>
    <lineage>
        <taxon>Bacteria</taxon>
        <taxon>Pseudomonadati</taxon>
        <taxon>Pseudomonadota</taxon>
        <taxon>Betaproteobacteria</taxon>
        <taxon>Burkholderiales</taxon>
        <taxon>Comamonadaceae</taxon>
        <taxon>Ottowia</taxon>
    </lineage>
</organism>
<dbReference type="EMBL" id="JARVII010000016">
    <property type="protein sequence ID" value="MDG9699746.1"/>
    <property type="molecule type" value="Genomic_DNA"/>
</dbReference>
<evidence type="ECO:0000313" key="1">
    <source>
        <dbReference type="EMBL" id="MDG9699746.1"/>
    </source>
</evidence>
<dbReference type="Proteomes" id="UP001237156">
    <property type="component" value="Unassembled WGS sequence"/>
</dbReference>
<protein>
    <submittedName>
        <fullName evidence="1">Uncharacterized protein</fullName>
    </submittedName>
</protein>
<dbReference type="AlphaFoldDB" id="A0AAW6RMG0"/>
<proteinExistence type="predicted"/>
<gene>
    <name evidence="1" type="ORF">QB898_08495</name>
</gene>
<evidence type="ECO:0000313" key="2">
    <source>
        <dbReference type="Proteomes" id="UP001237156"/>
    </source>
</evidence>
<accession>A0AAW6RMG0</accession>